<dbReference type="Pfam" id="PF06594">
    <property type="entry name" value="HCBP_related"/>
    <property type="match status" value="1"/>
</dbReference>
<evidence type="ECO:0000256" key="1">
    <source>
        <dbReference type="ARBA" id="ARBA00004613"/>
    </source>
</evidence>
<dbReference type="InterPro" id="IPR008979">
    <property type="entry name" value="Galactose-bd-like_sf"/>
</dbReference>
<dbReference type="EMBL" id="LSGP01000013">
    <property type="protein sequence ID" value="KYZ77506.1"/>
    <property type="molecule type" value="Genomic_DNA"/>
</dbReference>
<evidence type="ECO:0000313" key="6">
    <source>
        <dbReference type="EMBL" id="KYZ77506.1"/>
    </source>
</evidence>
<dbReference type="PROSITE" id="PS51829">
    <property type="entry name" value="P_HOMO_B"/>
    <property type="match status" value="1"/>
</dbReference>
<dbReference type="Pfam" id="PF00353">
    <property type="entry name" value="HemolysinCabind"/>
    <property type="match status" value="10"/>
</dbReference>
<name>A0A154BU47_ANASB</name>
<keyword evidence="7" id="KW-1185">Reference proteome</keyword>
<keyword evidence="2" id="KW-0964">Secreted</keyword>
<comment type="subcellular location">
    <subcellularLocation>
        <location evidence="1">Secreted</location>
    </subcellularLocation>
</comment>
<protein>
    <recommendedName>
        <fullName evidence="5">P/Homo B domain-containing protein</fullName>
    </recommendedName>
</protein>
<accession>A0A154BU47</accession>
<sequence>MKLKDTGEALTIKNWLIGDSYRPDAIVFADGSEISASQLSSMVQAIGTAGNDYLYTSNYHDDKVYGLDGNDTLGGYGGNDELLGGNGNDYLYGGNGNDTLYGEAGMDTLYGETGDDHLYGGDSNDILYGNEGEDVLDGGIENDVLDGGAGLDTMVGGLGDDVYVVDSNDLVIENEGEGTDTVKASVTYTLSANVENLTLTESAANGTGNELDNVILGNSYNNVLNGGAGNDMLDGGTGADVMSGGSGDDTYIVDNANDMVIEIVGEGIDTVKSSLNYILGANVENLTLTGSAASGTGNELDNMIIGNSYNNTLNGGAGNDTLDGGVGWDAMIGEVGDDTYVVDNTSDVITENAGEGTDTVKSFITYTLGSTLENLTLIGTATINGSGNSLDNVLIGNSSANTLDGGLGADTMFGSGGDDTYVVDSANDIVTENIGGGNDTVKSSLSYTLGANVENLTLTGTEASEGTGNELDNVITGNNYNNVLSGGAGNDSLNGGAGADTMAGGMGDDTYIVDSASDVIIESINEGIDTVKSSVSYTLSATIENLILTGSAMTGTGNELDNMITGNSYNNILSGGAGNDTLDGGAGTDTMFGGIGDDTYLLDSTSDVVTEYFGEGIDTVRASTSYTLGANLENLTLTGTNSIKGIGNGLDNLIIGNNGNNILDGAAGADSLVGGLGADTYIVDNEGDVVIEDAEAGTDTVKSSTTYMLSANVENLTLTELTAINGTGNGLNNVITGNSGDNSLYGMDGNDTLCGGVGNDILLGGTGDDVIYGDGGGETVRSISMDNSAPITIPDSFLAGVSKSYTVNESGIIADLNVWLNITHTFDRDLSAYLIGPDGTSVELFANVGSSGDNFQNTQLDDEATTTISSGTAPFSGSYRPSQALSVFDGMNTAGVWNLKVVDNANGDVGQLIAAQIEFSVLSETSDGHNDTLYGGEGADTLYGCGGNDILDGGSDNDILKGGLGDDTYLFGVGSGNDTINSYEGADNGLDTLQFQNLVLASIEFARSNNDLVCTITQTGETVRLSNWTLGSAYQVATFQFTNTTLNAAEVNQRIA</sequence>
<dbReference type="SUPFAM" id="SSF49785">
    <property type="entry name" value="Galactose-binding domain-like"/>
    <property type="match status" value="1"/>
</dbReference>
<dbReference type="PANTHER" id="PTHR38340:SF1">
    <property type="entry name" value="S-LAYER PROTEIN"/>
    <property type="match status" value="1"/>
</dbReference>
<dbReference type="AlphaFoldDB" id="A0A154BU47"/>
<feature type="domain" description="P/Homo B" evidence="5">
    <location>
        <begin position="775"/>
        <end position="927"/>
    </location>
</feature>
<dbReference type="InterPro" id="IPR018511">
    <property type="entry name" value="Hemolysin-typ_Ca-bd_CS"/>
</dbReference>
<dbReference type="PROSITE" id="PS00330">
    <property type="entry name" value="HEMOLYSIN_CALCIUM"/>
    <property type="match status" value="2"/>
</dbReference>
<organism evidence="6 7">
    <name type="scientific">Anaerosporomusa subterranea</name>
    <dbReference type="NCBI Taxonomy" id="1794912"/>
    <lineage>
        <taxon>Bacteria</taxon>
        <taxon>Bacillati</taxon>
        <taxon>Bacillota</taxon>
        <taxon>Negativicutes</taxon>
        <taxon>Acetonemataceae</taxon>
        <taxon>Anaerosporomusa</taxon>
    </lineage>
</organism>
<reference evidence="6 7" key="1">
    <citation type="submission" date="2016-02" db="EMBL/GenBank/DDBJ databases">
        <title>Anaerosporomusa subterraneum gen. nov., sp. nov., a spore-forming obligate anaerobe isolated from saprolite.</title>
        <authorList>
            <person name="Choi J.K."/>
            <person name="Shah M."/>
            <person name="Yee N."/>
        </authorList>
    </citation>
    <scope>NUCLEOTIDE SEQUENCE [LARGE SCALE GENOMIC DNA]</scope>
    <source>
        <strain evidence="6 7">RU4</strain>
    </source>
</reference>
<dbReference type="GO" id="GO:0004252">
    <property type="term" value="F:serine-type endopeptidase activity"/>
    <property type="evidence" value="ECO:0007669"/>
    <property type="project" value="InterPro"/>
</dbReference>
<evidence type="ECO:0000256" key="2">
    <source>
        <dbReference type="ARBA" id="ARBA00022525"/>
    </source>
</evidence>
<dbReference type="InterPro" id="IPR050557">
    <property type="entry name" value="RTX_toxin/Mannuronan_C5-epim"/>
</dbReference>
<dbReference type="PRINTS" id="PR00313">
    <property type="entry name" value="CABNDNGRPT"/>
</dbReference>
<evidence type="ECO:0000256" key="4">
    <source>
        <dbReference type="ARBA" id="ARBA00022801"/>
    </source>
</evidence>
<evidence type="ECO:0000256" key="3">
    <source>
        <dbReference type="ARBA" id="ARBA00022670"/>
    </source>
</evidence>
<dbReference type="GO" id="GO:0005509">
    <property type="term" value="F:calcium ion binding"/>
    <property type="evidence" value="ECO:0007669"/>
    <property type="project" value="InterPro"/>
</dbReference>
<comment type="caution">
    <text evidence="6">The sequence shown here is derived from an EMBL/GenBank/DDBJ whole genome shotgun (WGS) entry which is preliminary data.</text>
</comment>
<dbReference type="Proteomes" id="UP000076268">
    <property type="component" value="Unassembled WGS sequence"/>
</dbReference>
<dbReference type="GO" id="GO:0006508">
    <property type="term" value="P:proteolysis"/>
    <property type="evidence" value="ECO:0007669"/>
    <property type="project" value="UniProtKB-KW"/>
</dbReference>
<dbReference type="PANTHER" id="PTHR38340">
    <property type="entry name" value="S-LAYER PROTEIN"/>
    <property type="match status" value="1"/>
</dbReference>
<keyword evidence="3" id="KW-0645">Protease</keyword>
<dbReference type="InterPro" id="IPR002884">
    <property type="entry name" value="P_dom"/>
</dbReference>
<evidence type="ECO:0000259" key="5">
    <source>
        <dbReference type="PROSITE" id="PS51829"/>
    </source>
</evidence>
<dbReference type="Pfam" id="PF01483">
    <property type="entry name" value="P_proprotein"/>
    <property type="match status" value="1"/>
</dbReference>
<dbReference type="Gene3D" id="2.60.120.260">
    <property type="entry name" value="Galactose-binding domain-like"/>
    <property type="match status" value="1"/>
</dbReference>
<dbReference type="InterPro" id="IPR010566">
    <property type="entry name" value="Haemolys_ca-bd"/>
</dbReference>
<evidence type="ECO:0000313" key="7">
    <source>
        <dbReference type="Proteomes" id="UP000076268"/>
    </source>
</evidence>
<dbReference type="GO" id="GO:0005576">
    <property type="term" value="C:extracellular region"/>
    <property type="evidence" value="ECO:0007669"/>
    <property type="project" value="UniProtKB-SubCell"/>
</dbReference>
<gene>
    <name evidence="6" type="ORF">AXX12_05205</name>
</gene>
<dbReference type="STRING" id="1794912.AXX12_05205"/>
<dbReference type="RefSeq" id="WP_066239975.1">
    <property type="nucleotide sequence ID" value="NZ_LSGP01000013.1"/>
</dbReference>
<keyword evidence="4" id="KW-0378">Hydrolase</keyword>
<dbReference type="InterPro" id="IPR001343">
    <property type="entry name" value="Hemolysn_Ca-bd"/>
</dbReference>
<dbReference type="SUPFAM" id="SSF51120">
    <property type="entry name" value="beta-Roll"/>
    <property type="match status" value="7"/>
</dbReference>
<dbReference type="OrthoDB" id="1814568at2"/>
<proteinExistence type="predicted"/>
<dbReference type="Gene3D" id="2.150.10.10">
    <property type="entry name" value="Serralysin-like metalloprotease, C-terminal"/>
    <property type="match status" value="5"/>
</dbReference>
<dbReference type="InterPro" id="IPR011049">
    <property type="entry name" value="Serralysin-like_metalloprot_C"/>
</dbReference>